<dbReference type="AlphaFoldDB" id="A0A9W6ZJ47"/>
<keyword evidence="3" id="KW-0812">Transmembrane</keyword>
<dbReference type="OrthoDB" id="163794at2759"/>
<keyword evidence="4" id="KW-1133">Transmembrane helix</keyword>
<evidence type="ECO:0000256" key="5">
    <source>
        <dbReference type="ARBA" id="ARBA00023136"/>
    </source>
</evidence>
<dbReference type="PANTHER" id="PTHR21346">
    <property type="entry name" value="FUN14 DOMAIN CONTAINING"/>
    <property type="match status" value="1"/>
</dbReference>
<dbReference type="EMBL" id="BRXZ01000755">
    <property type="protein sequence ID" value="GMH53036.1"/>
    <property type="molecule type" value="Genomic_DNA"/>
</dbReference>
<dbReference type="GO" id="GO:0000422">
    <property type="term" value="P:autophagy of mitochondrion"/>
    <property type="evidence" value="ECO:0007669"/>
    <property type="project" value="TreeGrafter"/>
</dbReference>
<organism evidence="6 7">
    <name type="scientific">Triparma retinervis</name>
    <dbReference type="NCBI Taxonomy" id="2557542"/>
    <lineage>
        <taxon>Eukaryota</taxon>
        <taxon>Sar</taxon>
        <taxon>Stramenopiles</taxon>
        <taxon>Ochrophyta</taxon>
        <taxon>Bolidophyceae</taxon>
        <taxon>Parmales</taxon>
        <taxon>Triparmaceae</taxon>
        <taxon>Triparma</taxon>
    </lineage>
</organism>
<evidence type="ECO:0000256" key="1">
    <source>
        <dbReference type="ARBA" id="ARBA00004370"/>
    </source>
</evidence>
<dbReference type="Pfam" id="PF04930">
    <property type="entry name" value="FUN14"/>
    <property type="match status" value="1"/>
</dbReference>
<proteinExistence type="inferred from homology"/>
<evidence type="ECO:0000256" key="2">
    <source>
        <dbReference type="ARBA" id="ARBA00009160"/>
    </source>
</evidence>
<comment type="subcellular location">
    <subcellularLocation>
        <location evidence="1">Membrane</location>
    </subcellularLocation>
</comment>
<comment type="similarity">
    <text evidence="2">Belongs to the FUN14 family.</text>
</comment>
<accession>A0A9W6ZJ47</accession>
<gene>
    <name evidence="6" type="ORF">TrRE_jg6331</name>
</gene>
<evidence type="ECO:0000256" key="4">
    <source>
        <dbReference type="ARBA" id="ARBA00022989"/>
    </source>
</evidence>
<sequence>MAGRIDKATEAVKKQGLEAVGGAISTGVPTQLSWGFFAGFASGFTMKKVSKILAFMGGIAFMGLQYASYNGYIEVDYAGVEKDLAKRLTNGKHKVMDGNAAKEQWDKVMDVVGYNMPAGGGFTAGVVMGLRY</sequence>
<dbReference type="Proteomes" id="UP001165082">
    <property type="component" value="Unassembled WGS sequence"/>
</dbReference>
<evidence type="ECO:0008006" key="8">
    <source>
        <dbReference type="Google" id="ProtNLM"/>
    </source>
</evidence>
<evidence type="ECO:0000256" key="3">
    <source>
        <dbReference type="ARBA" id="ARBA00022692"/>
    </source>
</evidence>
<keyword evidence="5" id="KW-0472">Membrane</keyword>
<evidence type="ECO:0000313" key="7">
    <source>
        <dbReference type="Proteomes" id="UP001165082"/>
    </source>
</evidence>
<dbReference type="InterPro" id="IPR007014">
    <property type="entry name" value="FUN14"/>
</dbReference>
<dbReference type="GO" id="GO:0005741">
    <property type="term" value="C:mitochondrial outer membrane"/>
    <property type="evidence" value="ECO:0007669"/>
    <property type="project" value="TreeGrafter"/>
</dbReference>
<keyword evidence="7" id="KW-1185">Reference proteome</keyword>
<evidence type="ECO:0000313" key="6">
    <source>
        <dbReference type="EMBL" id="GMH53036.1"/>
    </source>
</evidence>
<protein>
    <recommendedName>
        <fullName evidence="8">FUN14 domain-containing protein 1</fullName>
    </recommendedName>
</protein>
<comment type="caution">
    <text evidence="6">The sequence shown here is derived from an EMBL/GenBank/DDBJ whole genome shotgun (WGS) entry which is preliminary data.</text>
</comment>
<reference evidence="6" key="1">
    <citation type="submission" date="2022-07" db="EMBL/GenBank/DDBJ databases">
        <title>Genome analysis of Parmales, a sister group of diatoms, reveals the evolutionary specialization of diatoms from phago-mixotrophs to photoautotrophs.</title>
        <authorList>
            <person name="Ban H."/>
            <person name="Sato S."/>
            <person name="Yoshikawa S."/>
            <person name="Kazumasa Y."/>
            <person name="Nakamura Y."/>
            <person name="Ichinomiya M."/>
            <person name="Saitoh K."/>
            <person name="Sato N."/>
            <person name="Blanc-Mathieu R."/>
            <person name="Endo H."/>
            <person name="Kuwata A."/>
            <person name="Ogata H."/>
        </authorList>
    </citation>
    <scope>NUCLEOTIDE SEQUENCE</scope>
</reference>
<dbReference type="PANTHER" id="PTHR21346:SF0">
    <property type="entry name" value="RE45833P"/>
    <property type="match status" value="1"/>
</dbReference>
<name>A0A9W6ZJ47_9STRA</name>